<dbReference type="Proteomes" id="UP001595974">
    <property type="component" value="Unassembled WGS sequence"/>
</dbReference>
<evidence type="ECO:0000313" key="3">
    <source>
        <dbReference type="Proteomes" id="UP001595974"/>
    </source>
</evidence>
<dbReference type="PANTHER" id="PTHR36156:SF2">
    <property type="entry name" value="CUPIN TYPE-2 DOMAIN-CONTAINING PROTEIN"/>
    <property type="match status" value="1"/>
</dbReference>
<gene>
    <name evidence="2" type="ORF">ACFPTN_00645</name>
</gene>
<dbReference type="EMBL" id="JBHSOG010000005">
    <property type="protein sequence ID" value="MFC5767873.1"/>
    <property type="molecule type" value="Genomic_DNA"/>
</dbReference>
<dbReference type="InterPro" id="IPR013096">
    <property type="entry name" value="Cupin_2"/>
</dbReference>
<sequence>MQTTRIVTGHDANGRADIAMRAPLAGAFEHHPGFAASLVWRTEPLPTIPASPSDAVAAVESVIPRPGGTIAMAVTFPPDSVMRSDQFDPAAAGMEFAQRLPGLAESFDPDGSGFHRTDTIDYGVVLDGEVWLDLDDGRSSRLQAGDVVVQLGTRHAWRNQSERPVRMFFVLIGAVRG</sequence>
<evidence type="ECO:0000313" key="2">
    <source>
        <dbReference type="EMBL" id="MFC5767873.1"/>
    </source>
</evidence>
<dbReference type="Gene3D" id="2.60.120.10">
    <property type="entry name" value="Jelly Rolls"/>
    <property type="match status" value="1"/>
</dbReference>
<dbReference type="InterPro" id="IPR011051">
    <property type="entry name" value="RmlC_Cupin_sf"/>
</dbReference>
<protein>
    <submittedName>
        <fullName evidence="2">Cupin domain-containing protein</fullName>
    </submittedName>
</protein>
<accession>A0ABW1AKZ4</accession>
<feature type="domain" description="Cupin type-2" evidence="1">
    <location>
        <begin position="112"/>
        <end position="170"/>
    </location>
</feature>
<dbReference type="PANTHER" id="PTHR36156">
    <property type="entry name" value="SLR2101 PROTEIN"/>
    <property type="match status" value="1"/>
</dbReference>
<proteinExistence type="predicted"/>
<dbReference type="CDD" id="cd02231">
    <property type="entry name" value="cupin_BLL6423-like"/>
    <property type="match status" value="1"/>
</dbReference>
<dbReference type="RefSeq" id="WP_096451425.1">
    <property type="nucleotide sequence ID" value="NZ_JBHSOG010000005.1"/>
</dbReference>
<dbReference type="Pfam" id="PF07883">
    <property type="entry name" value="Cupin_2"/>
    <property type="match status" value="1"/>
</dbReference>
<comment type="caution">
    <text evidence="2">The sequence shown here is derived from an EMBL/GenBank/DDBJ whole genome shotgun (WGS) entry which is preliminary data.</text>
</comment>
<dbReference type="SUPFAM" id="SSF51182">
    <property type="entry name" value="RmlC-like cupins"/>
    <property type="match status" value="1"/>
</dbReference>
<dbReference type="InterPro" id="IPR014710">
    <property type="entry name" value="RmlC-like_jellyroll"/>
</dbReference>
<name>A0ABW1AKZ4_9RHOO</name>
<reference evidence="3" key="1">
    <citation type="journal article" date="2019" name="Int. J. Syst. Evol. Microbiol.">
        <title>The Global Catalogue of Microorganisms (GCM) 10K type strain sequencing project: providing services to taxonomists for standard genome sequencing and annotation.</title>
        <authorList>
            <consortium name="The Broad Institute Genomics Platform"/>
            <consortium name="The Broad Institute Genome Sequencing Center for Infectious Disease"/>
            <person name="Wu L."/>
            <person name="Ma J."/>
        </authorList>
    </citation>
    <scope>NUCLEOTIDE SEQUENCE [LARGE SCALE GENOMIC DNA]</scope>
    <source>
        <strain evidence="3">SHR3</strain>
    </source>
</reference>
<keyword evidence="3" id="KW-1185">Reference proteome</keyword>
<evidence type="ECO:0000259" key="1">
    <source>
        <dbReference type="Pfam" id="PF07883"/>
    </source>
</evidence>
<dbReference type="InterPro" id="IPR047142">
    <property type="entry name" value="OryJ/VirC-like"/>
</dbReference>
<organism evidence="2 3">
    <name type="scientific">Thauera sinica</name>
    <dbReference type="NCBI Taxonomy" id="2665146"/>
    <lineage>
        <taxon>Bacteria</taxon>
        <taxon>Pseudomonadati</taxon>
        <taxon>Pseudomonadota</taxon>
        <taxon>Betaproteobacteria</taxon>
        <taxon>Rhodocyclales</taxon>
        <taxon>Zoogloeaceae</taxon>
        <taxon>Thauera</taxon>
    </lineage>
</organism>